<feature type="region of interest" description="Disordered" evidence="1">
    <location>
        <begin position="324"/>
        <end position="359"/>
    </location>
</feature>
<feature type="transmembrane region" description="Helical" evidence="2">
    <location>
        <begin position="59"/>
        <end position="79"/>
    </location>
</feature>
<proteinExistence type="predicted"/>
<dbReference type="EMBL" id="JBAWKS010000002">
    <property type="protein sequence ID" value="MEI4551825.1"/>
    <property type="molecule type" value="Genomic_DNA"/>
</dbReference>
<sequence>MIATLITLTVLFIAATLIPIVRKSHWVIRVFDFPRVQLCTLGTSLLIWQIFILGDKPNIFYVLPVLTLCAIIWHLLWILPYTRCWPTEVKAASKHSALDEITILNTNVLMTNHNAKALIELIKTHKPDIIVTLESDRWWEDALKGITKRYPYRVNCPLDNLYGMHVFSALPISDERIEFLVEQYVPSIHASFTLKNGVKLQAHFLHPAPPSPSENTYSSERDAELIVVAKKIAKSKQPILVSGDLNDVAWSYTTRLFRKISGLLDPRIGRGMFNTFHTKYWFARWPLDHMFHSEHFTLHKITRLTCIGSDHFPLLTTLVYEPKSQDSHVDADKEDKKTADHLTQKESVTTHDVPKPSMQ</sequence>
<evidence type="ECO:0000313" key="5">
    <source>
        <dbReference type="Proteomes" id="UP001382455"/>
    </source>
</evidence>
<evidence type="ECO:0000256" key="2">
    <source>
        <dbReference type="SAM" id="Phobius"/>
    </source>
</evidence>
<evidence type="ECO:0000256" key="1">
    <source>
        <dbReference type="SAM" id="MobiDB-lite"/>
    </source>
</evidence>
<dbReference type="InterPro" id="IPR005135">
    <property type="entry name" value="Endo/exonuclease/phosphatase"/>
</dbReference>
<dbReference type="Pfam" id="PF03372">
    <property type="entry name" value="Exo_endo_phos"/>
    <property type="match status" value="1"/>
</dbReference>
<feature type="domain" description="Endonuclease/exonuclease/phosphatase" evidence="3">
    <location>
        <begin position="107"/>
        <end position="311"/>
    </location>
</feature>
<reference evidence="4 5" key="1">
    <citation type="submission" date="2023-12" db="EMBL/GenBank/DDBJ databases">
        <title>Friends and Foes: Symbiotic and Algicidal bacterial influence on Karenia brevis blooms.</title>
        <authorList>
            <person name="Fei C."/>
            <person name="Mohamed A.R."/>
            <person name="Booker A."/>
            <person name="Arshad M."/>
            <person name="Klass S."/>
            <person name="Ahn S."/>
            <person name="Gilbert P.M."/>
            <person name="Heil C.A."/>
            <person name="Martinez J.M."/>
            <person name="Amin S.A."/>
        </authorList>
    </citation>
    <scope>NUCLEOTIDE SEQUENCE [LARGE SCALE GENOMIC DNA]</scope>
    <source>
        <strain evidence="4 5">CE15</strain>
    </source>
</reference>
<dbReference type="InterPro" id="IPR036691">
    <property type="entry name" value="Endo/exonu/phosph_ase_sf"/>
</dbReference>
<dbReference type="Gene3D" id="3.60.10.10">
    <property type="entry name" value="Endonuclease/exonuclease/phosphatase"/>
    <property type="match status" value="1"/>
</dbReference>
<dbReference type="GO" id="GO:0004519">
    <property type="term" value="F:endonuclease activity"/>
    <property type="evidence" value="ECO:0007669"/>
    <property type="project" value="UniProtKB-KW"/>
</dbReference>
<keyword evidence="2" id="KW-1133">Transmembrane helix</keyword>
<keyword evidence="4" id="KW-0540">Nuclease</keyword>
<keyword evidence="4" id="KW-0255">Endonuclease</keyword>
<dbReference type="SUPFAM" id="SSF56219">
    <property type="entry name" value="DNase I-like"/>
    <property type="match status" value="1"/>
</dbReference>
<keyword evidence="2" id="KW-0472">Membrane</keyword>
<keyword evidence="4" id="KW-0378">Hydrolase</keyword>
<dbReference type="RefSeq" id="WP_336436731.1">
    <property type="nucleotide sequence ID" value="NZ_JBAWKS010000002.1"/>
</dbReference>
<dbReference type="Proteomes" id="UP001382455">
    <property type="component" value="Unassembled WGS sequence"/>
</dbReference>
<keyword evidence="2" id="KW-0812">Transmembrane</keyword>
<comment type="caution">
    <text evidence="4">The sequence shown here is derived from an EMBL/GenBank/DDBJ whole genome shotgun (WGS) entry which is preliminary data.</text>
</comment>
<gene>
    <name evidence="4" type="ORF">WAE96_19270</name>
</gene>
<name>A0ABU8EXX2_9GAMM</name>
<keyword evidence="5" id="KW-1185">Reference proteome</keyword>
<evidence type="ECO:0000313" key="4">
    <source>
        <dbReference type="EMBL" id="MEI4551825.1"/>
    </source>
</evidence>
<feature type="transmembrane region" description="Helical" evidence="2">
    <location>
        <begin position="33"/>
        <end position="52"/>
    </location>
</feature>
<protein>
    <submittedName>
        <fullName evidence="4">Endonuclease/exonuclease/phosphatase family protein</fullName>
    </submittedName>
</protein>
<evidence type="ECO:0000259" key="3">
    <source>
        <dbReference type="Pfam" id="PF03372"/>
    </source>
</evidence>
<accession>A0ABU8EXX2</accession>
<organism evidence="4 5">
    <name type="scientific">Pseudoalteromonas spongiae</name>
    <dbReference type="NCBI Taxonomy" id="298657"/>
    <lineage>
        <taxon>Bacteria</taxon>
        <taxon>Pseudomonadati</taxon>
        <taxon>Pseudomonadota</taxon>
        <taxon>Gammaproteobacteria</taxon>
        <taxon>Alteromonadales</taxon>
        <taxon>Pseudoalteromonadaceae</taxon>
        <taxon>Pseudoalteromonas</taxon>
    </lineage>
</organism>